<dbReference type="HOGENOM" id="CLU_097604_0_0_1"/>
<dbReference type="Proteomes" id="UP000027195">
    <property type="component" value="Unassembled WGS sequence"/>
</dbReference>
<name>A0A067MGK7_BOTB1</name>
<accession>A0A067MGK7</accession>
<evidence type="ECO:0000313" key="1">
    <source>
        <dbReference type="EMBL" id="KDQ10716.1"/>
    </source>
</evidence>
<sequence length="222" mass="25634">MSWKQLRAYELAWLSELRYHEKNLLLLIRELDGLDFDYTSHFIDHAINTGALRTACDQPSAFAHRRLIQSTPKEFNNNNAVSVMCGIDYEAQFYAELRAYHDALYGFLLIKQIYRCTPEDAAVKEALLHDLNDIEPPSPEAPACPRPDDVERVFDTRVFSETPRIAARIKDFAPEYREIAKKNIEAFRRLNPYFPPFLLGFKHGDGIPHYCDVMAVHAQTQS</sequence>
<evidence type="ECO:0000313" key="2">
    <source>
        <dbReference type="Proteomes" id="UP000027195"/>
    </source>
</evidence>
<dbReference type="EMBL" id="KL198065">
    <property type="protein sequence ID" value="KDQ10716.1"/>
    <property type="molecule type" value="Genomic_DNA"/>
</dbReference>
<dbReference type="AlphaFoldDB" id="A0A067MGK7"/>
<gene>
    <name evidence="1" type="ORF">BOTBODRAFT_36031</name>
</gene>
<dbReference type="InParanoid" id="A0A067MGK7"/>
<protein>
    <submittedName>
        <fullName evidence="1">Uncharacterized protein</fullName>
    </submittedName>
</protein>
<proteinExistence type="predicted"/>
<reference evidence="2" key="1">
    <citation type="journal article" date="2014" name="Proc. Natl. Acad. Sci. U.S.A.">
        <title>Extensive sampling of basidiomycete genomes demonstrates inadequacy of the white-rot/brown-rot paradigm for wood decay fungi.</title>
        <authorList>
            <person name="Riley R."/>
            <person name="Salamov A.A."/>
            <person name="Brown D.W."/>
            <person name="Nagy L.G."/>
            <person name="Floudas D."/>
            <person name="Held B.W."/>
            <person name="Levasseur A."/>
            <person name="Lombard V."/>
            <person name="Morin E."/>
            <person name="Otillar R."/>
            <person name="Lindquist E.A."/>
            <person name="Sun H."/>
            <person name="LaButti K.M."/>
            <person name="Schmutz J."/>
            <person name="Jabbour D."/>
            <person name="Luo H."/>
            <person name="Baker S.E."/>
            <person name="Pisabarro A.G."/>
            <person name="Walton J.D."/>
            <person name="Blanchette R.A."/>
            <person name="Henrissat B."/>
            <person name="Martin F."/>
            <person name="Cullen D."/>
            <person name="Hibbett D.S."/>
            <person name="Grigoriev I.V."/>
        </authorList>
    </citation>
    <scope>NUCLEOTIDE SEQUENCE [LARGE SCALE GENOMIC DNA]</scope>
    <source>
        <strain evidence="2">FD-172 SS1</strain>
    </source>
</reference>
<organism evidence="1 2">
    <name type="scientific">Botryobasidium botryosum (strain FD-172 SS1)</name>
    <dbReference type="NCBI Taxonomy" id="930990"/>
    <lineage>
        <taxon>Eukaryota</taxon>
        <taxon>Fungi</taxon>
        <taxon>Dikarya</taxon>
        <taxon>Basidiomycota</taxon>
        <taxon>Agaricomycotina</taxon>
        <taxon>Agaricomycetes</taxon>
        <taxon>Cantharellales</taxon>
        <taxon>Botryobasidiaceae</taxon>
        <taxon>Botryobasidium</taxon>
    </lineage>
</organism>
<keyword evidence="2" id="KW-1185">Reference proteome</keyword>